<sequence>MNFLHSLEHLALVKVATEIFGNPEIREYERELRSPFYFARNELWEPFIIGKVPTSLFSITTQEKLIGLFKPLSYELLMWRKDHSPILGPNADQQINFCWKSEGTIDRLQTAKRVVHYEHFTITQRFTMACYYWMTDEVVQLWEKLLPSEYENLMTYLGRMSLSVYGIDGILISWIKWLTQGAEREELYNYIFGLVEHLHHRVPPPDHLWRKLPTITVEQELRFRVIHHSRSFLGRYYLSKMDTTQQMEFMKERPFSTLRLFLDWPLQYKFMEMIKYLSMHWDETGYYDIFSLIVREKIDREFTDFNYKALLKEIWLQCSSDVKEYARNRLDFERIRKYVSE</sequence>
<protein>
    <submittedName>
        <fullName evidence="1">Uncharacterized protein</fullName>
    </submittedName>
</protein>
<name>A0A8X6NR36_NEPPI</name>
<dbReference type="EMBL" id="BMAW01106967">
    <property type="protein sequence ID" value="GFT26903.1"/>
    <property type="molecule type" value="Genomic_DNA"/>
</dbReference>
<gene>
    <name evidence="1" type="primary">AVEN_264752_1</name>
    <name evidence="1" type="ORF">NPIL_148491</name>
</gene>
<proteinExistence type="predicted"/>
<evidence type="ECO:0000313" key="2">
    <source>
        <dbReference type="Proteomes" id="UP000887013"/>
    </source>
</evidence>
<comment type="caution">
    <text evidence="1">The sequence shown here is derived from an EMBL/GenBank/DDBJ whole genome shotgun (WGS) entry which is preliminary data.</text>
</comment>
<reference evidence="1" key="1">
    <citation type="submission" date="2020-08" db="EMBL/GenBank/DDBJ databases">
        <title>Multicomponent nature underlies the extraordinary mechanical properties of spider dragline silk.</title>
        <authorList>
            <person name="Kono N."/>
            <person name="Nakamura H."/>
            <person name="Mori M."/>
            <person name="Yoshida Y."/>
            <person name="Ohtoshi R."/>
            <person name="Malay A.D."/>
            <person name="Moran D.A.P."/>
            <person name="Tomita M."/>
            <person name="Numata K."/>
            <person name="Arakawa K."/>
        </authorList>
    </citation>
    <scope>NUCLEOTIDE SEQUENCE</scope>
</reference>
<dbReference type="Proteomes" id="UP000887013">
    <property type="component" value="Unassembled WGS sequence"/>
</dbReference>
<dbReference type="AlphaFoldDB" id="A0A8X6NR36"/>
<evidence type="ECO:0000313" key="1">
    <source>
        <dbReference type="EMBL" id="GFT26903.1"/>
    </source>
</evidence>
<dbReference type="OrthoDB" id="6431952at2759"/>
<organism evidence="1 2">
    <name type="scientific">Nephila pilipes</name>
    <name type="common">Giant wood spider</name>
    <name type="synonym">Nephila maculata</name>
    <dbReference type="NCBI Taxonomy" id="299642"/>
    <lineage>
        <taxon>Eukaryota</taxon>
        <taxon>Metazoa</taxon>
        <taxon>Ecdysozoa</taxon>
        <taxon>Arthropoda</taxon>
        <taxon>Chelicerata</taxon>
        <taxon>Arachnida</taxon>
        <taxon>Araneae</taxon>
        <taxon>Araneomorphae</taxon>
        <taxon>Entelegynae</taxon>
        <taxon>Araneoidea</taxon>
        <taxon>Nephilidae</taxon>
        <taxon>Nephila</taxon>
    </lineage>
</organism>
<keyword evidence="2" id="KW-1185">Reference proteome</keyword>
<accession>A0A8X6NR36</accession>